<proteinExistence type="predicted"/>
<dbReference type="OrthoDB" id="3227375at2"/>
<dbReference type="InterPro" id="IPR010982">
    <property type="entry name" value="Lambda_DNA-bd_dom_sf"/>
</dbReference>
<evidence type="ECO:0000256" key="3">
    <source>
        <dbReference type="ARBA" id="ARBA00023163"/>
    </source>
</evidence>
<keyword evidence="2" id="KW-0238">DNA-binding</keyword>
<evidence type="ECO:0000256" key="1">
    <source>
        <dbReference type="ARBA" id="ARBA00023015"/>
    </source>
</evidence>
<dbReference type="Pfam" id="PF00356">
    <property type="entry name" value="LacI"/>
    <property type="match status" value="1"/>
</dbReference>
<evidence type="ECO:0000313" key="5">
    <source>
        <dbReference type="EMBL" id="PWD51300.1"/>
    </source>
</evidence>
<dbReference type="Proteomes" id="UP000245166">
    <property type="component" value="Unassembled WGS sequence"/>
</dbReference>
<accession>A0A2U1ZWI4</accession>
<dbReference type="CDD" id="cd01392">
    <property type="entry name" value="HTH_LacI"/>
    <property type="match status" value="1"/>
</dbReference>
<keyword evidence="1" id="KW-0805">Transcription regulation</keyword>
<dbReference type="InterPro" id="IPR000843">
    <property type="entry name" value="HTH_LacI"/>
</dbReference>
<evidence type="ECO:0000256" key="2">
    <source>
        <dbReference type="ARBA" id="ARBA00023125"/>
    </source>
</evidence>
<feature type="domain" description="HTH lacI-type" evidence="4">
    <location>
        <begin position="19"/>
        <end position="72"/>
    </location>
</feature>
<dbReference type="Pfam" id="PF13377">
    <property type="entry name" value="Peripla_BP_3"/>
    <property type="match status" value="1"/>
</dbReference>
<sequence length="358" mass="38639">MGLGWRHFRRRNNVAQTRATIADIAREVGVSVPTVSKVLNGRLDVAPGTRSRVEEALARHSYRKPVAGPTNGSGPRLLDLVFHQADNLWAQEIITGVERVCGEQRVGVVLSELGGSHRPPQEWIDDVMARRPLGVLLVLSSLDETHRHQLSSRSIPFVVLDTQGEPPAGVPTVGSNNWNGGLAATRHLVGLGHRRIAVISGPDDVLCSRARVDGYRSAHDEAQLPRDPALVRWGAFDAESGYRFGRELLSLPDRPTAIFAGSDYQALGVMRAARELGLRIPEDVSVVGYDNLPITQWLNPALTTINQPLREMASLATRMLLTLSAGGPAPTTQVELGTELVVRASTAPPPPTPTPGAV</sequence>
<dbReference type="EMBL" id="PYHR01000002">
    <property type="protein sequence ID" value="PWD51300.1"/>
    <property type="molecule type" value="Genomic_DNA"/>
</dbReference>
<keyword evidence="6" id="KW-1185">Reference proteome</keyword>
<name>A0A2U1ZWI4_9MICO</name>
<dbReference type="GO" id="GO:0000976">
    <property type="term" value="F:transcription cis-regulatory region binding"/>
    <property type="evidence" value="ECO:0007669"/>
    <property type="project" value="TreeGrafter"/>
</dbReference>
<gene>
    <name evidence="5" type="ORF">C8046_12150</name>
</gene>
<dbReference type="GO" id="GO:0003700">
    <property type="term" value="F:DNA-binding transcription factor activity"/>
    <property type="evidence" value="ECO:0007669"/>
    <property type="project" value="TreeGrafter"/>
</dbReference>
<dbReference type="SMART" id="SM00354">
    <property type="entry name" value="HTH_LACI"/>
    <property type="match status" value="1"/>
</dbReference>
<keyword evidence="3" id="KW-0804">Transcription</keyword>
<dbReference type="CDD" id="cd06296">
    <property type="entry name" value="PBP1_CatR-like"/>
    <property type="match status" value="1"/>
</dbReference>
<dbReference type="PANTHER" id="PTHR30146">
    <property type="entry name" value="LACI-RELATED TRANSCRIPTIONAL REPRESSOR"/>
    <property type="match status" value="1"/>
</dbReference>
<evidence type="ECO:0000313" key="6">
    <source>
        <dbReference type="Proteomes" id="UP000245166"/>
    </source>
</evidence>
<dbReference type="SUPFAM" id="SSF47413">
    <property type="entry name" value="lambda repressor-like DNA-binding domains"/>
    <property type="match status" value="1"/>
</dbReference>
<comment type="caution">
    <text evidence="5">The sequence shown here is derived from an EMBL/GenBank/DDBJ whole genome shotgun (WGS) entry which is preliminary data.</text>
</comment>
<organism evidence="5 6">
    <name type="scientific">Serinibacter arcticus</name>
    <dbReference type="NCBI Taxonomy" id="1655435"/>
    <lineage>
        <taxon>Bacteria</taxon>
        <taxon>Bacillati</taxon>
        <taxon>Actinomycetota</taxon>
        <taxon>Actinomycetes</taxon>
        <taxon>Micrococcales</taxon>
        <taxon>Beutenbergiaceae</taxon>
        <taxon>Serinibacter</taxon>
    </lineage>
</organism>
<dbReference type="Gene3D" id="3.40.50.2300">
    <property type="match status" value="2"/>
</dbReference>
<dbReference type="InterPro" id="IPR028082">
    <property type="entry name" value="Peripla_BP_I"/>
</dbReference>
<dbReference type="SUPFAM" id="SSF53822">
    <property type="entry name" value="Periplasmic binding protein-like I"/>
    <property type="match status" value="1"/>
</dbReference>
<dbReference type="PROSITE" id="PS00356">
    <property type="entry name" value="HTH_LACI_1"/>
    <property type="match status" value="1"/>
</dbReference>
<dbReference type="AlphaFoldDB" id="A0A2U1ZWI4"/>
<dbReference type="Gene3D" id="1.10.260.40">
    <property type="entry name" value="lambda repressor-like DNA-binding domains"/>
    <property type="match status" value="1"/>
</dbReference>
<dbReference type="PANTHER" id="PTHR30146:SF153">
    <property type="entry name" value="LACTOSE OPERON REPRESSOR"/>
    <property type="match status" value="1"/>
</dbReference>
<protein>
    <submittedName>
        <fullName evidence="5">LacI family transcriptional regulator</fullName>
    </submittedName>
</protein>
<dbReference type="InterPro" id="IPR046335">
    <property type="entry name" value="LacI/GalR-like_sensor"/>
</dbReference>
<reference evidence="5 6" key="1">
    <citation type="submission" date="2018-03" db="EMBL/GenBank/DDBJ databases">
        <title>Genome assembly of novel Miniimonas species PCH200.</title>
        <authorList>
            <person name="Thakur V."/>
            <person name="Kumar V."/>
            <person name="Singh D."/>
        </authorList>
    </citation>
    <scope>NUCLEOTIDE SEQUENCE [LARGE SCALE GENOMIC DNA]</scope>
    <source>
        <strain evidence="5 6">PCH200</strain>
    </source>
</reference>
<evidence type="ECO:0000259" key="4">
    <source>
        <dbReference type="PROSITE" id="PS50932"/>
    </source>
</evidence>
<dbReference type="PROSITE" id="PS50932">
    <property type="entry name" value="HTH_LACI_2"/>
    <property type="match status" value="1"/>
</dbReference>